<comment type="caution">
    <text evidence="3">The sequence shown here is derived from an EMBL/GenBank/DDBJ whole genome shotgun (WGS) entry which is preliminary data.</text>
</comment>
<sequence length="302" mass="32695">MKKYKYFHFFIDIYIAPCYNDIVTQLNILKETENFMELKTFLKSTLVLTSIVTTGAIFANTAIANADTTYDGAKKAKTTSDLTFIKSDTPTPPTPPGPKPKPEPGQDPKPDPNPQPNPQGGELMLSYASNLNFGTQLKSDTNFFAKADKGSNGTEFLPFIGIEDNRGSERKGWKLTAKQDTPFNSTKDNKKQLDGATITFSNLFYNDEAGAPKAAAGDVVLTSDAKDLATADTTTGIGRWSLGLGKLEEGIVSYTADKDGKMTPVKGLVTKGVKLSIPNTSVKESDTYTTTITYELIADPTA</sequence>
<dbReference type="EMBL" id="JXJW01000017">
    <property type="protein sequence ID" value="PCS05439.1"/>
    <property type="molecule type" value="Genomic_DNA"/>
</dbReference>
<dbReference type="AlphaFoldDB" id="A0A2A5RW20"/>
<gene>
    <name evidence="3" type="ORF">RU86_GL000818</name>
</gene>
<dbReference type="InterPro" id="IPR027994">
    <property type="entry name" value="WxL_dom"/>
</dbReference>
<keyword evidence="4" id="KW-1185">Reference proteome</keyword>
<name>A0A2A5RW20_9LACT</name>
<dbReference type="Pfam" id="PF13731">
    <property type="entry name" value="WxL"/>
    <property type="match status" value="1"/>
</dbReference>
<feature type="compositionally biased region" description="Pro residues" evidence="1">
    <location>
        <begin position="90"/>
        <end position="99"/>
    </location>
</feature>
<evidence type="ECO:0000313" key="4">
    <source>
        <dbReference type="Proteomes" id="UP000218282"/>
    </source>
</evidence>
<evidence type="ECO:0000259" key="2">
    <source>
        <dbReference type="Pfam" id="PF13731"/>
    </source>
</evidence>
<evidence type="ECO:0000313" key="3">
    <source>
        <dbReference type="EMBL" id="PCS05439.1"/>
    </source>
</evidence>
<reference evidence="3 4" key="1">
    <citation type="submission" date="2014-12" db="EMBL/GenBank/DDBJ databases">
        <title>Draft genome sequences of 10 type strains of Lactococcus.</title>
        <authorList>
            <person name="Sun Z."/>
            <person name="Zhong Z."/>
            <person name="Liu W."/>
            <person name="Zhang W."/>
            <person name="Zhang H."/>
        </authorList>
    </citation>
    <scope>NUCLEOTIDE SEQUENCE [LARGE SCALE GENOMIC DNA]</scope>
    <source>
        <strain evidence="3 4">DSM 6634</strain>
    </source>
</reference>
<feature type="region of interest" description="Disordered" evidence="1">
    <location>
        <begin position="81"/>
        <end position="124"/>
    </location>
</feature>
<accession>A0A2A5RW20</accession>
<evidence type="ECO:0000256" key="1">
    <source>
        <dbReference type="SAM" id="MobiDB-lite"/>
    </source>
</evidence>
<organism evidence="3 4">
    <name type="scientific">Pseudolactococcus piscium</name>
    <dbReference type="NCBI Taxonomy" id="1364"/>
    <lineage>
        <taxon>Bacteria</taxon>
        <taxon>Bacillati</taxon>
        <taxon>Bacillota</taxon>
        <taxon>Bacilli</taxon>
        <taxon>Lactobacillales</taxon>
        <taxon>Streptococcaceae</taxon>
        <taxon>Pseudolactococcus</taxon>
    </lineage>
</organism>
<proteinExistence type="predicted"/>
<protein>
    <recommendedName>
        <fullName evidence="2">WxL domain-containing protein</fullName>
    </recommendedName>
</protein>
<feature type="domain" description="WxL" evidence="2">
    <location>
        <begin position="74"/>
        <end position="299"/>
    </location>
</feature>
<feature type="compositionally biased region" description="Basic and acidic residues" evidence="1">
    <location>
        <begin position="100"/>
        <end position="110"/>
    </location>
</feature>
<dbReference type="Proteomes" id="UP000218282">
    <property type="component" value="Unassembled WGS sequence"/>
</dbReference>